<gene>
    <name evidence="1" type="ORF">HF682_05200</name>
</gene>
<dbReference type="SUPFAM" id="SSF54909">
    <property type="entry name" value="Dimeric alpha+beta barrel"/>
    <property type="match status" value="1"/>
</dbReference>
<dbReference type="RefSeq" id="WP_168876162.1">
    <property type="nucleotide sequence ID" value="NZ_JABAIM010000001.1"/>
</dbReference>
<dbReference type="EMBL" id="JABAIM010000001">
    <property type="protein sequence ID" value="NLR74550.1"/>
    <property type="molecule type" value="Genomic_DNA"/>
</dbReference>
<comment type="caution">
    <text evidence="1">The sequence shown here is derived from an EMBL/GenBank/DDBJ whole genome shotgun (WGS) entry which is preliminary data.</text>
</comment>
<dbReference type="AlphaFoldDB" id="A0A847RTL5"/>
<evidence type="ECO:0000313" key="1">
    <source>
        <dbReference type="EMBL" id="NLR74550.1"/>
    </source>
</evidence>
<keyword evidence="2" id="KW-1185">Reference proteome</keyword>
<proteinExistence type="predicted"/>
<reference evidence="1 2" key="1">
    <citation type="submission" date="2020-04" db="EMBL/GenBank/DDBJ databases">
        <title>Draft genome of Leeia sp. IMCC25680.</title>
        <authorList>
            <person name="Song J."/>
            <person name="Cho J.-C."/>
        </authorList>
    </citation>
    <scope>NUCLEOTIDE SEQUENCE [LARGE SCALE GENOMIC DNA]</scope>
    <source>
        <strain evidence="1 2">IMCC25680</strain>
    </source>
</reference>
<name>A0A847RTL5_9NEIS</name>
<evidence type="ECO:0008006" key="3">
    <source>
        <dbReference type="Google" id="ProtNLM"/>
    </source>
</evidence>
<sequence>MSASVLEIIQWKAQPGVTDAAMVAAMQALLPDLQQLEGFISKTMYHNADHWCELYHWQSEADAQQSNERMAGQASLQALLALVQPDTISIQIMHQV</sequence>
<evidence type="ECO:0000313" key="2">
    <source>
        <dbReference type="Proteomes" id="UP000587991"/>
    </source>
</evidence>
<dbReference type="Gene3D" id="3.30.70.100">
    <property type="match status" value="1"/>
</dbReference>
<protein>
    <recommendedName>
        <fullName evidence="3">ABM domain-containing protein</fullName>
    </recommendedName>
</protein>
<dbReference type="InterPro" id="IPR011008">
    <property type="entry name" value="Dimeric_a/b-barrel"/>
</dbReference>
<dbReference type="Proteomes" id="UP000587991">
    <property type="component" value="Unassembled WGS sequence"/>
</dbReference>
<organism evidence="1 2">
    <name type="scientific">Leeia aquatica</name>
    <dbReference type="NCBI Taxonomy" id="2725557"/>
    <lineage>
        <taxon>Bacteria</taxon>
        <taxon>Pseudomonadati</taxon>
        <taxon>Pseudomonadota</taxon>
        <taxon>Betaproteobacteria</taxon>
        <taxon>Neisseriales</taxon>
        <taxon>Leeiaceae</taxon>
        <taxon>Leeia</taxon>
    </lineage>
</organism>
<accession>A0A847RTL5</accession>